<dbReference type="Gene3D" id="1.20.5.2950">
    <property type="match status" value="1"/>
</dbReference>
<dbReference type="Proteomes" id="UP000322699">
    <property type="component" value="Unassembled WGS sequence"/>
</dbReference>
<dbReference type="OrthoDB" id="275916at2"/>
<reference evidence="2 3" key="1">
    <citation type="submission" date="2019-08" db="EMBL/GenBank/DDBJ databases">
        <title>Deep-cultivation of Planctomycetes and their phenomic and genomic characterization uncovers novel biology.</title>
        <authorList>
            <person name="Wiegand S."/>
            <person name="Jogler M."/>
            <person name="Boedeker C."/>
            <person name="Pinto D."/>
            <person name="Vollmers J."/>
            <person name="Rivas-Marin E."/>
            <person name="Kohn T."/>
            <person name="Peeters S.H."/>
            <person name="Heuer A."/>
            <person name="Rast P."/>
            <person name="Oberbeckmann S."/>
            <person name="Bunk B."/>
            <person name="Jeske O."/>
            <person name="Meyerdierks A."/>
            <person name="Storesund J.E."/>
            <person name="Kallscheuer N."/>
            <person name="Luecker S."/>
            <person name="Lage O.M."/>
            <person name="Pohl T."/>
            <person name="Merkel B.J."/>
            <person name="Hornburger P."/>
            <person name="Mueller R.-W."/>
            <person name="Bruemmer F."/>
            <person name="Labrenz M."/>
            <person name="Spormann A.M."/>
            <person name="Op Den Camp H."/>
            <person name="Overmann J."/>
            <person name="Amann R."/>
            <person name="Jetten M.S.M."/>
            <person name="Mascher T."/>
            <person name="Medema M.H."/>
            <person name="Devos D.P."/>
            <person name="Kaster A.-K."/>
            <person name="Ovreas L."/>
            <person name="Rohde M."/>
            <person name="Galperin M.Y."/>
            <person name="Jogler C."/>
        </authorList>
    </citation>
    <scope>NUCLEOTIDE SEQUENCE [LARGE SCALE GENOMIC DNA]</scope>
    <source>
        <strain evidence="2 3">LF1</strain>
    </source>
</reference>
<gene>
    <name evidence="2" type="ORF">LF1_45470</name>
</gene>
<keyword evidence="1" id="KW-0175">Coiled coil</keyword>
<evidence type="ECO:0000313" key="3">
    <source>
        <dbReference type="Proteomes" id="UP000322699"/>
    </source>
</evidence>
<protein>
    <submittedName>
        <fullName evidence="2">V-type ATP synthase subunit E</fullName>
    </submittedName>
</protein>
<sequence length="224" mass="24499">MATSSNETTKTSDTVGVQQLIDRLKSEGVQEGKEQASALLAAAKQEAAAIIEAARDEADTLLRDAGREAEKTEVNGKRALSLAARDTGLQLKEQLEREFRGWIGALTEQQLDQPDFLPKIILEMAGQCSDTVVESKGEIKLLSNENHSSQEIERFVKSQAAAMFQHGVTVQLDPSVQHGFRMQLTGKNVEIDMTDQAVTSALMRFLAPKFRKLIGSSQPEVASE</sequence>
<feature type="coiled-coil region" evidence="1">
    <location>
        <begin position="33"/>
        <end position="64"/>
    </location>
</feature>
<keyword evidence="3" id="KW-1185">Reference proteome</keyword>
<accession>A0A5B1CN57</accession>
<dbReference type="EMBL" id="VRLW01000001">
    <property type="protein sequence ID" value="KAA1261986.1"/>
    <property type="molecule type" value="Genomic_DNA"/>
</dbReference>
<evidence type="ECO:0000313" key="2">
    <source>
        <dbReference type="EMBL" id="KAA1261986.1"/>
    </source>
</evidence>
<dbReference type="RefSeq" id="WP_068261060.1">
    <property type="nucleotide sequence ID" value="NZ_LWSK01000022.1"/>
</dbReference>
<name>A0A5B1CN57_9BACT</name>
<proteinExistence type="predicted"/>
<evidence type="ECO:0000256" key="1">
    <source>
        <dbReference type="SAM" id="Coils"/>
    </source>
</evidence>
<organism evidence="2 3">
    <name type="scientific">Rubripirellula obstinata</name>
    <dbReference type="NCBI Taxonomy" id="406547"/>
    <lineage>
        <taxon>Bacteria</taxon>
        <taxon>Pseudomonadati</taxon>
        <taxon>Planctomycetota</taxon>
        <taxon>Planctomycetia</taxon>
        <taxon>Pirellulales</taxon>
        <taxon>Pirellulaceae</taxon>
        <taxon>Rubripirellula</taxon>
    </lineage>
</organism>
<comment type="caution">
    <text evidence="2">The sequence shown here is derived from an EMBL/GenBank/DDBJ whole genome shotgun (WGS) entry which is preliminary data.</text>
</comment>
<dbReference type="AlphaFoldDB" id="A0A5B1CN57"/>